<dbReference type="SMART" id="SM00732">
    <property type="entry name" value="YqgFc"/>
    <property type="match status" value="1"/>
</dbReference>
<dbReference type="InterPro" id="IPR019410">
    <property type="entry name" value="Methyltransf_16"/>
</dbReference>
<dbReference type="SUPFAM" id="SSF53098">
    <property type="entry name" value="Ribonuclease H-like"/>
    <property type="match status" value="1"/>
</dbReference>
<dbReference type="PROSITE" id="PS50126">
    <property type="entry name" value="S1"/>
    <property type="match status" value="1"/>
</dbReference>
<dbReference type="EMBL" id="CAJOBZ010000065">
    <property type="protein sequence ID" value="CAF4937953.1"/>
    <property type="molecule type" value="Genomic_DNA"/>
</dbReference>
<dbReference type="GO" id="GO:0006412">
    <property type="term" value="P:translation"/>
    <property type="evidence" value="ECO:0007669"/>
    <property type="project" value="TreeGrafter"/>
</dbReference>
<dbReference type="InterPro" id="IPR032639">
    <property type="entry name" value="Tex_YqgF"/>
</dbReference>
<protein>
    <recommendedName>
        <fullName evidence="1">S1 motif domain-containing protein</fullName>
    </recommendedName>
</protein>
<dbReference type="GO" id="GO:0006139">
    <property type="term" value="P:nucleobase-containing compound metabolic process"/>
    <property type="evidence" value="ECO:0007669"/>
    <property type="project" value="InterPro"/>
</dbReference>
<dbReference type="PANTHER" id="PTHR10724">
    <property type="entry name" value="30S RIBOSOMAL PROTEIN S1"/>
    <property type="match status" value="1"/>
</dbReference>
<name>A0A821X720_9NEOP</name>
<reference evidence="2" key="1">
    <citation type="submission" date="2021-02" db="EMBL/GenBank/DDBJ databases">
        <authorList>
            <person name="Steward A R."/>
        </authorList>
    </citation>
    <scope>NUCLEOTIDE SEQUENCE</scope>
</reference>
<dbReference type="SUPFAM" id="SSF50249">
    <property type="entry name" value="Nucleic acid-binding proteins"/>
    <property type="match status" value="1"/>
</dbReference>
<dbReference type="Proteomes" id="UP000663880">
    <property type="component" value="Unassembled WGS sequence"/>
</dbReference>
<dbReference type="Gene3D" id="1.10.10.650">
    <property type="entry name" value="RuvA domain 2-like"/>
    <property type="match status" value="1"/>
</dbReference>
<dbReference type="Pfam" id="PF09371">
    <property type="entry name" value="Tex_N"/>
    <property type="match status" value="1"/>
</dbReference>
<dbReference type="Pfam" id="PF16921">
    <property type="entry name" value="Tex_YqgF"/>
    <property type="match status" value="1"/>
</dbReference>
<evidence type="ECO:0000313" key="2">
    <source>
        <dbReference type="EMBL" id="CAF4937953.1"/>
    </source>
</evidence>
<dbReference type="Gene3D" id="1.10.150.310">
    <property type="entry name" value="Tex RuvX-like domain-like"/>
    <property type="match status" value="1"/>
</dbReference>
<dbReference type="SUPFAM" id="SSF53335">
    <property type="entry name" value="S-adenosyl-L-methionine-dependent methyltransferases"/>
    <property type="match status" value="1"/>
</dbReference>
<dbReference type="Gene3D" id="3.30.420.140">
    <property type="entry name" value="YqgF/RNase H-like domain"/>
    <property type="match status" value="1"/>
</dbReference>
<organism evidence="2 3">
    <name type="scientific">Pieris macdunnoughi</name>
    <dbReference type="NCBI Taxonomy" id="345717"/>
    <lineage>
        <taxon>Eukaryota</taxon>
        <taxon>Metazoa</taxon>
        <taxon>Ecdysozoa</taxon>
        <taxon>Arthropoda</taxon>
        <taxon>Hexapoda</taxon>
        <taxon>Insecta</taxon>
        <taxon>Pterygota</taxon>
        <taxon>Neoptera</taxon>
        <taxon>Endopterygota</taxon>
        <taxon>Lepidoptera</taxon>
        <taxon>Glossata</taxon>
        <taxon>Ditrysia</taxon>
        <taxon>Papilionoidea</taxon>
        <taxon>Pieridae</taxon>
        <taxon>Pierinae</taxon>
        <taxon>Pieris</taxon>
    </lineage>
</organism>
<dbReference type="InterPro" id="IPR012337">
    <property type="entry name" value="RNaseH-like_sf"/>
</dbReference>
<dbReference type="Pfam" id="PF22706">
    <property type="entry name" value="Tex_central_region"/>
    <property type="match status" value="1"/>
</dbReference>
<evidence type="ECO:0000259" key="1">
    <source>
        <dbReference type="PROSITE" id="PS50126"/>
    </source>
</evidence>
<dbReference type="InterPro" id="IPR018974">
    <property type="entry name" value="Tex-like_N"/>
</dbReference>
<dbReference type="InterPro" id="IPR055179">
    <property type="entry name" value="Tex-like_central_region"/>
</dbReference>
<dbReference type="FunFam" id="3.30.420.140:FF:000001">
    <property type="entry name" value="RNA-binding transcriptional accessory protein"/>
    <property type="match status" value="1"/>
</dbReference>
<dbReference type="Gene3D" id="3.40.50.150">
    <property type="entry name" value="Vaccinia Virus protein VP39"/>
    <property type="match status" value="1"/>
</dbReference>
<dbReference type="InterPro" id="IPR010994">
    <property type="entry name" value="RuvA_2-like"/>
</dbReference>
<dbReference type="InterPro" id="IPR012340">
    <property type="entry name" value="NA-bd_OB-fold"/>
</dbReference>
<dbReference type="InterPro" id="IPR041692">
    <property type="entry name" value="HHH_9"/>
</dbReference>
<comment type="caution">
    <text evidence="2">The sequence shown here is derived from an EMBL/GenBank/DDBJ whole genome shotgun (WGS) entry which is preliminary data.</text>
</comment>
<dbReference type="Pfam" id="PF10294">
    <property type="entry name" value="Methyltransf_16"/>
    <property type="match status" value="1"/>
</dbReference>
<feature type="domain" description="S1 motif" evidence="1">
    <location>
        <begin position="1046"/>
        <end position="1107"/>
    </location>
</feature>
<dbReference type="PANTHER" id="PTHR10724:SF10">
    <property type="entry name" value="S1 RNA-BINDING DOMAIN-CONTAINING PROTEIN 1"/>
    <property type="match status" value="1"/>
</dbReference>
<dbReference type="GO" id="GO:0003729">
    <property type="term" value="F:mRNA binding"/>
    <property type="evidence" value="ECO:0007669"/>
    <property type="project" value="TreeGrafter"/>
</dbReference>
<dbReference type="Pfam" id="PF17674">
    <property type="entry name" value="HHH_9"/>
    <property type="match status" value="1"/>
</dbReference>
<dbReference type="GO" id="GO:0003735">
    <property type="term" value="F:structural constituent of ribosome"/>
    <property type="evidence" value="ECO:0007669"/>
    <property type="project" value="TreeGrafter"/>
</dbReference>
<dbReference type="InterPro" id="IPR023319">
    <property type="entry name" value="Tex-like_HTH_dom_sf"/>
</dbReference>
<dbReference type="InterPro" id="IPR006641">
    <property type="entry name" value="YqgF/RNaseH-like_dom"/>
</dbReference>
<evidence type="ECO:0000313" key="3">
    <source>
        <dbReference type="Proteomes" id="UP000663880"/>
    </source>
</evidence>
<keyword evidence="3" id="KW-1185">Reference proteome</keyword>
<gene>
    <name evidence="2" type="ORF">PMACD_LOCUS14448</name>
</gene>
<dbReference type="SUPFAM" id="SSF47781">
    <property type="entry name" value="RuvA domain 2-like"/>
    <property type="match status" value="2"/>
</dbReference>
<dbReference type="InterPro" id="IPR050437">
    <property type="entry name" value="Ribos_protein_bS1-like"/>
</dbReference>
<dbReference type="InterPro" id="IPR003029">
    <property type="entry name" value="S1_domain"/>
</dbReference>
<dbReference type="AlphaFoldDB" id="A0A821X720"/>
<dbReference type="InterPro" id="IPR037027">
    <property type="entry name" value="YqgF/RNaseH-like_dom_sf"/>
</dbReference>
<dbReference type="FunFam" id="1.10.10.650:FF:000001">
    <property type="entry name" value="S1 RNA-binding domain 1"/>
    <property type="match status" value="1"/>
</dbReference>
<dbReference type="Gene3D" id="1.10.3500.10">
    <property type="entry name" value="Tex N-terminal region-like"/>
    <property type="match status" value="1"/>
</dbReference>
<dbReference type="Gene3D" id="2.40.50.140">
    <property type="entry name" value="Nucleic acid-binding proteins"/>
    <property type="match status" value="1"/>
</dbReference>
<dbReference type="OrthoDB" id="995477at2759"/>
<dbReference type="Pfam" id="PF12836">
    <property type="entry name" value="HHH_3"/>
    <property type="match status" value="1"/>
</dbReference>
<accession>A0A821X720</accession>
<dbReference type="Pfam" id="PF00575">
    <property type="entry name" value="S1"/>
    <property type="match status" value="1"/>
</dbReference>
<dbReference type="InterPro" id="IPR029063">
    <property type="entry name" value="SAM-dependent_MTases_sf"/>
</dbReference>
<proteinExistence type="predicted"/>
<dbReference type="SUPFAM" id="SSF158832">
    <property type="entry name" value="Tex N-terminal region-like"/>
    <property type="match status" value="1"/>
</dbReference>
<sequence length="1111" mass="126295">MTKYTESETAIYKLAKHFYNGFYKFYLSPQEVESLTWSAQEKLLNLTLNNNLLKMYPVSSNFCRLFLKNILKCLEGRQDVHESIYDYLCSIMSNKQGIDDFYYRHYVIGSNFSQIVTLKESNNMVVNGTTGMKTWEAARLLTDWILTNKKFFYNKKILELGSGIGFTGITVTKFCDTTSVTLTDCHEDVLNAINENIIINFPVTSQRLEKEYTENDVDGKLMRVMMLDWNDIDQIEVPDIPDIIIGADIVYDPCILEPLCKVLQSFFLKNKSISAFIACIIRNEDTFNKFIQTLADYNMKEEKLYMPENINLEWDPSVNQYSANKPLVYSLKMEKAKKVVRKRKLVNNEEDNNIKKRPIKKTKTQKEPTEIEEYNNVDLKDDDTVKISNNVWNEAEMLSYKEKVPKQLAESFITLLTEGCTLPFIARYRKEAIGHLLPDRLQEIYESYQCINHFKKKVKSVLETLKKCKKLTPEVEKSILNARNLSELDLVYSPLKSHSLSLAERARNLGLEPYAIKALNGEYIDLQLLCNGSDELSTVDKVETHITHIIADVIYKDTRVLEEMRKLKEETRFTLQSSRTKSSTKDTKKDANKKYDTKSDPDTYKLYFEWKCPVQFVKSYQTLAINRGEDEKILSVKVIVPDWFYNKLERFCLPLWGSNHWVRKGLQDAYNRLIKSWLSRQVRSDLTTAAEKEAIKTFTTNLEKYLLTEPIKNRRIAGLDPGFKAGCKVGIIDVNGAKLEACTIYPNLRQPNKNDPAAKQLLDLLEKHGVELIGLGNGTACRETETWLKSHHISDGIPIIIVPEQGASIYSISKEAQKEHPNMDPNLISALSIARRVLDPLGELIKVDPKNLGVGLYQHDIPPKMLEAALDSAVEKVVSLVGVDINTASQAMLRRISGLNDGRAKKIISYREENGSFITRAEILKVSGIGKITYQQCVGFLKIVGGKEPLDSTIIHPESYGVAKLFAKKIGVDIKHLTRPDFPDLVERKILTIDITSLSKDLGTDVSTLELIVTAFKQKSYEDNVITFCRPVYSVSVQSNEQLVTGTTLTGVVRNVVPFGCFVDCGVGDNGLIHKSQLGSYSPKLGDRVAVTVINTPKPKKLQLKLDKILD</sequence>
<dbReference type="InterPro" id="IPR023323">
    <property type="entry name" value="Tex-like_dom_sf"/>
</dbReference>
<dbReference type="SMART" id="SM00316">
    <property type="entry name" value="S1"/>
    <property type="match status" value="1"/>
</dbReference>